<dbReference type="Pfam" id="PF00400">
    <property type="entry name" value="WD40"/>
    <property type="match status" value="2"/>
</dbReference>
<feature type="compositionally biased region" description="Low complexity" evidence="3">
    <location>
        <begin position="1"/>
        <end position="32"/>
    </location>
</feature>
<dbReference type="GO" id="GO:1990234">
    <property type="term" value="C:transferase complex"/>
    <property type="evidence" value="ECO:0007669"/>
    <property type="project" value="UniProtKB-ARBA"/>
</dbReference>
<dbReference type="InterPro" id="IPR001680">
    <property type="entry name" value="WD40_rpt"/>
</dbReference>
<evidence type="ECO:0000313" key="5">
    <source>
        <dbReference type="Proteomes" id="UP000054270"/>
    </source>
</evidence>
<evidence type="ECO:0008006" key="6">
    <source>
        <dbReference type="Google" id="ProtNLM"/>
    </source>
</evidence>
<protein>
    <recommendedName>
        <fullName evidence="6">WD40 repeat-like protein</fullName>
    </recommendedName>
</protein>
<dbReference type="STRING" id="945553.A0A0D2LK31"/>
<dbReference type="SUPFAM" id="SSF50978">
    <property type="entry name" value="WD40 repeat-like"/>
    <property type="match status" value="1"/>
</dbReference>
<sequence>MRKSGLGKPALAKACAAPAAGPSTARNHARNPNPTPAATPPLAATANRRHGDSTQPAPARGRAKHSEPIDVDELYERKYSLKPEDLILPIDVATYRQSVRGKSKGKEREGEVEIVAQCATPAATETATAPRTHQATQAASASYDIPSTVGPAISAMKAYITSGHLSIFPAPISPKRALAAQQAQQTANPHQAKRRRVGEQDQRRQPPPPPPPQRHEQPIAGPSRLSDKAAPPPPAAARSTPHASGPLKRKPVAKVEDDDDVLIISDSSDDVNAARKRPKSTYAGAPSGQSQAPRSKPAAGKATTQLQTQAKRPHDVIELSSDGEVMEILSVTKKKKTKGTPQPSAIEIMSDSDNFDNPDFNEELAPSNYLPEMNDPPPIPSESDLSDDEDWGLPGMDLNDPDRWKPMPTNGQRISDNNLIHKLEQLDIAQSQPERVPPPLRCKPIDTAMLSRTPARGYTSGAPRFTWEKLAQAVNTYVPRRPLAHAYVPPSRHFFPPWNQEFGLHRLKRAFHDPSEFDRLKKAPGCINRIEQKGEWTMIASGCLGGLPDVPNEIPYPHNREGSLMTWNGHLDIPIGHQAKKYNPDRIKHYAVHDIKFDPLGGTFVSCGADHKVLLWHLYDQGEDPNYSGHDALESTGPRWVKQALSTFKGAPHELAFKPNSSILAIGEKKVCLYSLADSVAEERGSFSIHRLNEPHHIGAIAWGSDASSNHLFASSEPTVDGIFDGLHKAYDLQSKSVLYQFDAREAGDALCVGPSGSTLALSTRAGGNTPILRLYDIGRRDGRATATVGLERYATRHAGFEGEVNCSAFSPDGLFLALARNDGQTHVYDVRSLQRGPMYVYEHKGECRAASTTDRYGVVKAQWVQSARTRRIGLVTGGEDGAWWRTFLTTHMLTASNFPPAFFFQGCVRLWNPQISADNAKNGTVIAEVNSDVGHFSIGDPFAGEHCLVVGDCSGEIYFFDSII</sequence>
<feature type="region of interest" description="Disordered" evidence="3">
    <location>
        <begin position="176"/>
        <end position="321"/>
    </location>
</feature>
<evidence type="ECO:0000256" key="2">
    <source>
        <dbReference type="ARBA" id="ARBA00022737"/>
    </source>
</evidence>
<evidence type="ECO:0000256" key="1">
    <source>
        <dbReference type="ARBA" id="ARBA00022574"/>
    </source>
</evidence>
<dbReference type="SMART" id="SM00320">
    <property type="entry name" value="WD40"/>
    <property type="match status" value="2"/>
</dbReference>
<dbReference type="AlphaFoldDB" id="A0A0D2LK31"/>
<evidence type="ECO:0000256" key="3">
    <source>
        <dbReference type="SAM" id="MobiDB-lite"/>
    </source>
</evidence>
<accession>A0A0D2LK31</accession>
<name>A0A0D2LK31_HYPSF</name>
<dbReference type="InterPro" id="IPR015943">
    <property type="entry name" value="WD40/YVTN_repeat-like_dom_sf"/>
</dbReference>
<dbReference type="Gene3D" id="2.130.10.10">
    <property type="entry name" value="YVTN repeat-like/Quinoprotein amine dehydrogenase"/>
    <property type="match status" value="2"/>
</dbReference>
<dbReference type="PANTHER" id="PTHR22847:SF637">
    <property type="entry name" value="WD REPEAT DOMAIN 5B"/>
    <property type="match status" value="1"/>
</dbReference>
<gene>
    <name evidence="4" type="ORF">HYPSUDRAFT_197622</name>
</gene>
<keyword evidence="2" id="KW-0677">Repeat</keyword>
<dbReference type="InterPro" id="IPR036322">
    <property type="entry name" value="WD40_repeat_dom_sf"/>
</dbReference>
<keyword evidence="5" id="KW-1185">Reference proteome</keyword>
<keyword evidence="1" id="KW-0853">WD repeat</keyword>
<organism evidence="4 5">
    <name type="scientific">Hypholoma sublateritium (strain FD-334 SS-4)</name>
    <dbReference type="NCBI Taxonomy" id="945553"/>
    <lineage>
        <taxon>Eukaryota</taxon>
        <taxon>Fungi</taxon>
        <taxon>Dikarya</taxon>
        <taxon>Basidiomycota</taxon>
        <taxon>Agaricomycotina</taxon>
        <taxon>Agaricomycetes</taxon>
        <taxon>Agaricomycetidae</taxon>
        <taxon>Agaricales</taxon>
        <taxon>Agaricineae</taxon>
        <taxon>Strophariaceae</taxon>
        <taxon>Hypholoma</taxon>
    </lineage>
</organism>
<proteinExistence type="predicted"/>
<dbReference type="EMBL" id="KN817522">
    <property type="protein sequence ID" value="KJA28082.1"/>
    <property type="molecule type" value="Genomic_DNA"/>
</dbReference>
<feature type="region of interest" description="Disordered" evidence="3">
    <location>
        <begin position="333"/>
        <end position="355"/>
    </location>
</feature>
<reference evidence="5" key="1">
    <citation type="submission" date="2014-04" db="EMBL/GenBank/DDBJ databases">
        <title>Evolutionary Origins and Diversification of the Mycorrhizal Mutualists.</title>
        <authorList>
            <consortium name="DOE Joint Genome Institute"/>
            <consortium name="Mycorrhizal Genomics Consortium"/>
            <person name="Kohler A."/>
            <person name="Kuo A."/>
            <person name="Nagy L.G."/>
            <person name="Floudas D."/>
            <person name="Copeland A."/>
            <person name="Barry K.W."/>
            <person name="Cichocki N."/>
            <person name="Veneault-Fourrey C."/>
            <person name="LaButti K."/>
            <person name="Lindquist E.A."/>
            <person name="Lipzen A."/>
            <person name="Lundell T."/>
            <person name="Morin E."/>
            <person name="Murat C."/>
            <person name="Riley R."/>
            <person name="Ohm R."/>
            <person name="Sun H."/>
            <person name="Tunlid A."/>
            <person name="Henrissat B."/>
            <person name="Grigoriev I.V."/>
            <person name="Hibbett D.S."/>
            <person name="Martin F."/>
        </authorList>
    </citation>
    <scope>NUCLEOTIDE SEQUENCE [LARGE SCALE GENOMIC DNA]</scope>
    <source>
        <strain evidence="5">FD-334 SS-4</strain>
    </source>
</reference>
<dbReference type="PANTHER" id="PTHR22847">
    <property type="entry name" value="WD40 REPEAT PROTEIN"/>
    <property type="match status" value="1"/>
</dbReference>
<dbReference type="OrthoDB" id="10248252at2759"/>
<feature type="region of interest" description="Disordered" evidence="3">
    <location>
        <begin position="1"/>
        <end position="70"/>
    </location>
</feature>
<evidence type="ECO:0000313" key="4">
    <source>
        <dbReference type="EMBL" id="KJA28082.1"/>
    </source>
</evidence>
<feature type="compositionally biased region" description="Low complexity" evidence="3">
    <location>
        <begin position="177"/>
        <end position="190"/>
    </location>
</feature>
<dbReference type="Proteomes" id="UP000054270">
    <property type="component" value="Unassembled WGS sequence"/>
</dbReference>